<protein>
    <submittedName>
        <fullName evidence="5">SNF2-related protein</fullName>
    </submittedName>
</protein>
<dbReference type="SMART" id="SM00487">
    <property type="entry name" value="DEXDc"/>
    <property type="match status" value="1"/>
</dbReference>
<dbReference type="Pfam" id="PF00176">
    <property type="entry name" value="SNF2-rel_dom"/>
    <property type="match status" value="1"/>
</dbReference>
<dbReference type="InterPro" id="IPR027417">
    <property type="entry name" value="P-loop_NTPase"/>
</dbReference>
<feature type="compositionally biased region" description="Gly residues" evidence="2">
    <location>
        <begin position="1755"/>
        <end position="1764"/>
    </location>
</feature>
<feature type="domain" description="Helicase ATP-binding" evidence="3">
    <location>
        <begin position="894"/>
        <end position="1147"/>
    </location>
</feature>
<evidence type="ECO:0000256" key="2">
    <source>
        <dbReference type="SAM" id="MobiDB-lite"/>
    </source>
</evidence>
<dbReference type="Pfam" id="PF00271">
    <property type="entry name" value="Helicase_C"/>
    <property type="match status" value="1"/>
</dbReference>
<dbReference type="PANTHER" id="PTHR41313">
    <property type="entry name" value="ADENINE-SPECIFIC METHYLTRANSFERASE"/>
    <property type="match status" value="1"/>
</dbReference>
<dbReference type="SUPFAM" id="SSF52540">
    <property type="entry name" value="P-loop containing nucleoside triphosphate hydrolases"/>
    <property type="match status" value="2"/>
</dbReference>
<feature type="non-terminal residue" evidence="5">
    <location>
        <position position="2105"/>
    </location>
</feature>
<dbReference type="CDD" id="cd02440">
    <property type="entry name" value="AdoMet_MTases"/>
    <property type="match status" value="1"/>
</dbReference>
<dbReference type="InterPro" id="IPR001650">
    <property type="entry name" value="Helicase_C-like"/>
</dbReference>
<dbReference type="SMART" id="SM00490">
    <property type="entry name" value="HELICc"/>
    <property type="match status" value="1"/>
</dbReference>
<keyword evidence="1" id="KW-0175">Coiled coil</keyword>
<dbReference type="InterPro" id="IPR029063">
    <property type="entry name" value="SAM-dependent_MTases_sf"/>
</dbReference>
<feature type="coiled-coil region" evidence="1">
    <location>
        <begin position="1665"/>
        <end position="1692"/>
    </location>
</feature>
<dbReference type="PANTHER" id="PTHR41313:SF1">
    <property type="entry name" value="DNA METHYLASE ADENINE-SPECIFIC DOMAIN-CONTAINING PROTEIN"/>
    <property type="match status" value="1"/>
</dbReference>
<evidence type="ECO:0000259" key="3">
    <source>
        <dbReference type="PROSITE" id="PS51192"/>
    </source>
</evidence>
<dbReference type="PROSITE" id="PS51192">
    <property type="entry name" value="HELICASE_ATP_BIND_1"/>
    <property type="match status" value="1"/>
</dbReference>
<keyword evidence="6" id="KW-1185">Reference proteome</keyword>
<accession>A0ABT6AEP3</accession>
<dbReference type="Proteomes" id="UP001221150">
    <property type="component" value="Unassembled WGS sequence"/>
</dbReference>
<evidence type="ECO:0000259" key="4">
    <source>
        <dbReference type="PROSITE" id="PS51194"/>
    </source>
</evidence>
<name>A0ABT6AEP3_9ACTN</name>
<dbReference type="EMBL" id="JARJBB010000041">
    <property type="protein sequence ID" value="MDF3303120.1"/>
    <property type="molecule type" value="Genomic_DNA"/>
</dbReference>
<dbReference type="Gene3D" id="3.40.50.300">
    <property type="entry name" value="P-loop containing nucleotide triphosphate hydrolases"/>
    <property type="match status" value="2"/>
</dbReference>
<proteinExistence type="predicted"/>
<feature type="domain" description="Helicase C-terminal" evidence="4">
    <location>
        <begin position="1294"/>
        <end position="1492"/>
    </location>
</feature>
<organism evidence="5 6">
    <name type="scientific">Streptomyces tropicalis</name>
    <dbReference type="NCBI Taxonomy" id="3034234"/>
    <lineage>
        <taxon>Bacteria</taxon>
        <taxon>Bacillati</taxon>
        <taxon>Actinomycetota</taxon>
        <taxon>Actinomycetes</taxon>
        <taxon>Kitasatosporales</taxon>
        <taxon>Streptomycetaceae</taxon>
        <taxon>Streptomyces</taxon>
    </lineage>
</organism>
<evidence type="ECO:0000256" key="1">
    <source>
        <dbReference type="SAM" id="Coils"/>
    </source>
</evidence>
<evidence type="ECO:0000313" key="5">
    <source>
        <dbReference type="EMBL" id="MDF3303120.1"/>
    </source>
</evidence>
<reference evidence="5 6" key="1">
    <citation type="submission" date="2023-03" db="EMBL/GenBank/DDBJ databases">
        <title>Draft genome sequence of Streptomyces sp. K1PA1 isolated from peat swamp forest in Thailand.</title>
        <authorList>
            <person name="Klaysubun C."/>
            <person name="Duangmal K."/>
        </authorList>
    </citation>
    <scope>NUCLEOTIDE SEQUENCE [LARGE SCALE GENOMIC DNA]</scope>
    <source>
        <strain evidence="5 6">K1PA1</strain>
    </source>
</reference>
<dbReference type="PROSITE" id="PS51194">
    <property type="entry name" value="HELICASE_CTER"/>
    <property type="match status" value="1"/>
</dbReference>
<sequence>MAAQEGAFRPESQNDLAPAMAMPRLEANLAALRVLRRIQGEEREATDEERRVLARWSSWGALPNVFDPSRERTKARRQKYEAAQAELRELLSEKEYAAALRTTLNAHYTDAAFVEVIWRALQALGFKGGRVLEPGSGVGTFVGMAPEGAEMTGVELDPVTAAISQALYPQARIVNEGFEKSRVKTGEYDAAIGNVPFHSARLNDPRHNPGNFPMHDHFIIKALEGVRVGGVAAFITSTGTLDKSSKAARAEMGELADLVCAIRLPNGAHAAAAGTEVATDLLVFRRKAPSHKKQGKAFAKTEEVKASDDKRMDVNEYFQAHPRNVLGTLVPGRARGGKHRPEVRAGSGDTAARLDRELQREIAAAVEAGLGMTENPARREEEVQGPDARELFGENAERFDGRIIELDDGSFWSARLEDSEPHPCPKTQRDELRALLLIRDAVSELLDAETSPDADDAWLTFLRSTLNAHYEAYVEEYGPVSRFTRQERTRKLTWDDVPEELSEQLMDAALEVTGRLGSKQQAAIDNLGDGVMTEADLQVLLGWDATKAPAALREALAEVQAVRDELRDAGKLKVWARVPPPQGGFADDPHAPLVYALEDYDEETGTARKSEIFTQRVAAPRTLPEKAETPEEAAAISLDLHGTIRLDVIARLLELDSEAAARDALIGVVFEEPHTGRLVPAAEYLSGNVRLKLTQAQDAAAVDQRFIANVAALNEVQPEDVPPGEIRVKLGAPWVDASYVQEFLRGLLRDKSIKVERAAGSTWTVDCHNENDVMMTAVWGTQEMNAVQIVRALLNQRPIRIVPTFPDEATAAEKAQIRAEAMTATTVANKYAEKINEEFRNWLWKDEERAEHLAGLYNTRFNSFVLRNYDDAPKLSFPGLSTEFTPRPHQQAAVSRILNEPSALLAHEVGAGKTLEMSMGAMELRRLGLARKPAIVVPNHMAEQWTREFLQAYPGAKVLTASTKDLSTRRKRKRFAAKAATGDWDAIIMTYGVMKAIPLSAAEHENYIANQLADFERDLQRRRAAIIAKGEDPEKDDTVKEVEGKKLVREQALRARMRSIREGGLSWEQLGIDYLFVDEIHNFKNLYNPSNNAGLSIAGSIRATDLHMKLEYMRGKYGARVITGASATPVVNSIAEAYVWMKLLRPDILEAEGLENFDDWVANHAEIDTKIEIAPEGGLQTKSRFARFTNMPELLTAWWVPTDVKTAEDLGLPVPDVYKGGPQIINCPPTSVNAEIAEKARSRARDIRSRAVDPSEDNMLKLASWMRQAALDPRLIGYALEDGEQTKISIAADKIAELYFKHKDDVYQGPKDAAPDELPGSLQLVFADLGTPSKDALKQGKWTVYDGLFMELAARGVPTDGIRFMQEAQSDREKAALFRDARNGKISVLIGSTETMGTGTNVQRRAIAVHHLDCPWRPVDLHQRTGRVVRQKNLNYDLQREVHVYNYVTENSFDAYVWQLVLGKAKFIQQLMSGKLTDRTIEDIAMDLNEYMVEAVAMGAGDPRLQQVGTLQNEILGMEAEKHAHNAAQYGLRHTIDTETLRAEQLEAGISLLTTVLGDATTPGTRRSTRDTDFSMTVVGPTGTTRTYTKRKEAAAALQFRLVDAIDELRGQRNPPPLEIAELGGVPIFARLDFLDLHLDFGAGQSVPVDRKKLTADPASVSGTIQSLEYRLAHLEDDLALAQEQHAHALAEVANAQSYLGTVYHDDDNLVEAKAKLAALMAELETEAPVQSSGPAGGVPSYAGGAEDGAAMARSGGGGGGGGRSRSRSGTGSGGAGASADGPAPADDQQEDFPHYTDRLGTWIAERLMAEALRAVIESHPDAATSPGARKLTKALAQLHEESRSLREKRLAGEVLAPAAAIVPPELWRTAIEDATKALGKNNPMATDLKRLGRLAAQHEQRWTATLDSPAALAQWEDSDEPRPDQSGAEDGREYVRLDDLGLSAKYTVGTETLAAHALLRRLMQDSPVLHAVTSQGRQLTARRRDSSRLEAVSNDARLTGLARRAAPSTTTEAGADEPPTESPVAGGSVEATPPPTASRPRRDAATPAPADEAAPAPAAPQPPATAPSPTPVPVFTTQKEWDDAFVRVDAAEIALSAAAWETWD</sequence>
<feature type="compositionally biased region" description="Low complexity" evidence="2">
    <location>
        <begin position="2046"/>
        <end position="2057"/>
    </location>
</feature>
<feature type="region of interest" description="Disordered" evidence="2">
    <location>
        <begin position="1973"/>
        <end position="2078"/>
    </location>
</feature>
<gene>
    <name evidence="5" type="ORF">P3H78_31820</name>
</gene>
<dbReference type="InterPro" id="IPR052933">
    <property type="entry name" value="DNA_Protect_Modify"/>
</dbReference>
<feature type="region of interest" description="Disordered" evidence="2">
    <location>
        <begin position="1"/>
        <end position="20"/>
    </location>
</feature>
<dbReference type="Gene3D" id="3.40.50.150">
    <property type="entry name" value="Vaccinia Virus protein VP39"/>
    <property type="match status" value="1"/>
</dbReference>
<feature type="region of interest" description="Disordered" evidence="2">
    <location>
        <begin position="1727"/>
        <end position="1794"/>
    </location>
</feature>
<dbReference type="RefSeq" id="WP_276112663.1">
    <property type="nucleotide sequence ID" value="NZ_JARJBB010000041.1"/>
</dbReference>
<feature type="region of interest" description="Disordered" evidence="2">
    <location>
        <begin position="1908"/>
        <end position="1933"/>
    </location>
</feature>
<dbReference type="InterPro" id="IPR014001">
    <property type="entry name" value="Helicase_ATP-bd"/>
</dbReference>
<comment type="caution">
    <text evidence="5">The sequence shown here is derived from an EMBL/GenBank/DDBJ whole genome shotgun (WGS) entry which is preliminary data.</text>
</comment>
<feature type="compositionally biased region" description="Pro residues" evidence="2">
    <location>
        <begin position="2058"/>
        <end position="2073"/>
    </location>
</feature>
<dbReference type="InterPro" id="IPR000330">
    <property type="entry name" value="SNF2_N"/>
</dbReference>
<dbReference type="SUPFAM" id="SSF53335">
    <property type="entry name" value="S-adenosyl-L-methionine-dependent methyltransferases"/>
    <property type="match status" value="1"/>
</dbReference>
<evidence type="ECO:0000313" key="6">
    <source>
        <dbReference type="Proteomes" id="UP001221150"/>
    </source>
</evidence>